<dbReference type="EMBL" id="KI911139">
    <property type="protein sequence ID" value="ETS06338.1"/>
    <property type="molecule type" value="Genomic_DNA"/>
</dbReference>
<keyword evidence="3 7" id="KW-0288">FMN</keyword>
<feature type="binding site" evidence="7">
    <location>
        <begin position="107"/>
        <end position="109"/>
    </location>
    <ligand>
        <name>FMN</name>
        <dbReference type="ChEBI" id="CHEBI:58210"/>
    </ligand>
</feature>
<evidence type="ECO:0000313" key="9">
    <source>
        <dbReference type="EMBL" id="ETS06338.1"/>
    </source>
</evidence>
<feature type="binding site" evidence="7">
    <location>
        <position position="54"/>
    </location>
    <ligand>
        <name>glyoxylate</name>
        <dbReference type="ChEBI" id="CHEBI:36655"/>
    </ligand>
</feature>
<feature type="binding site" evidence="7">
    <location>
        <position position="186"/>
    </location>
    <ligand>
        <name>FMN</name>
        <dbReference type="ChEBI" id="CHEBI:58210"/>
    </ligand>
</feature>
<dbReference type="Proteomes" id="UP000024376">
    <property type="component" value="Unassembled WGS sequence"/>
</dbReference>
<dbReference type="OrthoDB" id="25826at2759"/>
<organism evidence="9 10">
    <name type="scientific">Hypocrea jecorina (strain ATCC 56765 / BCRC 32924 / NRRL 11460 / Rut C-30)</name>
    <name type="common">Trichoderma reesei</name>
    <dbReference type="NCBI Taxonomy" id="1344414"/>
    <lineage>
        <taxon>Eukaryota</taxon>
        <taxon>Fungi</taxon>
        <taxon>Dikarya</taxon>
        <taxon>Ascomycota</taxon>
        <taxon>Pezizomycotina</taxon>
        <taxon>Sordariomycetes</taxon>
        <taxon>Hypocreomycetidae</taxon>
        <taxon>Hypocreales</taxon>
        <taxon>Hypocreaceae</taxon>
        <taxon>Trichoderma</taxon>
    </lineage>
</organism>
<feature type="active site" description="Proton acceptor" evidence="6">
    <location>
        <position position="298"/>
    </location>
</feature>
<dbReference type="AlphaFoldDB" id="A0A024SJV7"/>
<dbReference type="SUPFAM" id="SSF51395">
    <property type="entry name" value="FMN-linked oxidoreductases"/>
    <property type="match status" value="1"/>
</dbReference>
<dbReference type="InterPro" id="IPR012133">
    <property type="entry name" value="Alpha-hydoxy_acid_DH_FMN"/>
</dbReference>
<dbReference type="KEGG" id="trr:M419DRAFT_4620"/>
<feature type="binding site" evidence="7">
    <location>
        <position position="301"/>
    </location>
    <ligand>
        <name>glyoxylate</name>
        <dbReference type="ChEBI" id="CHEBI:36655"/>
    </ligand>
</feature>
<dbReference type="InterPro" id="IPR013785">
    <property type="entry name" value="Aldolase_TIM"/>
</dbReference>
<dbReference type="PANTHER" id="PTHR10578:SF86">
    <property type="entry name" value="DEPENDENT DEHYDROGENASE, PUTATIVE (AFU_ORTHOLOGUE AFUA_6G02720)-RELATED"/>
    <property type="match status" value="1"/>
</dbReference>
<evidence type="ECO:0000256" key="2">
    <source>
        <dbReference type="ARBA" id="ARBA00022630"/>
    </source>
</evidence>
<keyword evidence="2 7" id="KW-0285">Flavoprotein</keyword>
<evidence type="ECO:0000313" key="10">
    <source>
        <dbReference type="Proteomes" id="UP000024376"/>
    </source>
</evidence>
<dbReference type="GO" id="GO:0010181">
    <property type="term" value="F:FMN binding"/>
    <property type="evidence" value="ECO:0007669"/>
    <property type="project" value="InterPro"/>
</dbReference>
<feature type="domain" description="FMN hydroxy acid dehydrogenase" evidence="8">
    <location>
        <begin position="28"/>
        <end position="403"/>
    </location>
</feature>
<dbReference type="InterPro" id="IPR008259">
    <property type="entry name" value="FMN_hydac_DH_AS"/>
</dbReference>
<evidence type="ECO:0000256" key="3">
    <source>
        <dbReference type="ARBA" id="ARBA00022643"/>
    </source>
</evidence>
<name>A0A024SJV7_HYPJR</name>
<feature type="binding site" evidence="7">
    <location>
        <position position="136"/>
    </location>
    <ligand>
        <name>FMN</name>
        <dbReference type="ChEBI" id="CHEBI:58210"/>
    </ligand>
</feature>
<dbReference type="GO" id="GO:0016491">
    <property type="term" value="F:oxidoreductase activity"/>
    <property type="evidence" value="ECO:0007669"/>
    <property type="project" value="UniProtKB-KW"/>
</dbReference>
<comment type="similarity">
    <text evidence="5">Belongs to the FMN-dependent alpha-hydroxy acid dehydrogenase family.</text>
</comment>
<dbReference type="InterPro" id="IPR000262">
    <property type="entry name" value="FMN-dep_DH"/>
</dbReference>
<dbReference type="FunFam" id="3.20.20.70:FF:000132">
    <property type="entry name" value="FMN dependent dehydrogenase"/>
    <property type="match status" value="1"/>
</dbReference>
<accession>A0A024SJV7</accession>
<feature type="binding site" evidence="7">
    <location>
        <position position="158"/>
    </location>
    <ligand>
        <name>FMN</name>
        <dbReference type="ChEBI" id="CHEBI:58210"/>
    </ligand>
</feature>
<feature type="binding site" evidence="7">
    <location>
        <position position="296"/>
    </location>
    <ligand>
        <name>FMN</name>
        <dbReference type="ChEBI" id="CHEBI:58210"/>
    </ligand>
</feature>
<protein>
    <submittedName>
        <fullName evidence="9">Oxidoreductase</fullName>
    </submittedName>
</protein>
<dbReference type="PROSITE" id="PS51349">
    <property type="entry name" value="FMN_HYDROXY_ACID_DH_2"/>
    <property type="match status" value="1"/>
</dbReference>
<dbReference type="PANTHER" id="PTHR10578">
    <property type="entry name" value="S -2-HYDROXY-ACID OXIDASE-RELATED"/>
    <property type="match status" value="1"/>
</dbReference>
<evidence type="ECO:0000256" key="1">
    <source>
        <dbReference type="ARBA" id="ARBA00001917"/>
    </source>
</evidence>
<evidence type="ECO:0000256" key="5">
    <source>
        <dbReference type="ARBA" id="ARBA00024042"/>
    </source>
</evidence>
<feature type="binding site" evidence="7">
    <location>
        <position position="298"/>
    </location>
    <ligand>
        <name>glyoxylate</name>
        <dbReference type="ChEBI" id="CHEBI:36655"/>
    </ligand>
</feature>
<evidence type="ECO:0000259" key="8">
    <source>
        <dbReference type="PROSITE" id="PS51349"/>
    </source>
</evidence>
<evidence type="ECO:0000256" key="7">
    <source>
        <dbReference type="PIRSR" id="PIRSR000138-2"/>
    </source>
</evidence>
<proteinExistence type="inferred from homology"/>
<keyword evidence="4" id="KW-0560">Oxidoreductase</keyword>
<dbReference type="HOGENOM" id="CLU_020639_0_1_1"/>
<feature type="binding site" evidence="7">
    <location>
        <position position="195"/>
    </location>
    <ligand>
        <name>glyoxylate</name>
        <dbReference type="ChEBI" id="CHEBI:36655"/>
    </ligand>
</feature>
<sequence>MADQDGDGPQPYAAYLRTVVQKGLLAGELPIVTTNPSWLEEQAKKKMNRAGFEYILGGAGESSTMDANRLAFRQWKIVPRVLKPTTPRDLSVTLFGHKYDVPVLMAPVGVNSLFHKDKEIGVAQACAALNVPFTMSTVAQTTIEDIAAAVPDSPKWFQLYWPSDEETTASLLKRAKDNGFTALVVTLDTWTLAWRPHDLDSANLPFLLGEGCANGFADPVVRRKFAEMSDGGTPEDNIVQASVYWIGEAFPGSSHSWGDIKILKKYWDGPIILKGILSVEDAELAAEHGVDGIIVSNHGGRQLDGAVATLDVLPEIVDAVGSRVTVMMDSGIRTGADIVKALALGAKAVLVGRPVVYGLGINGKEGAEAVLAGLLADLDLTMGFAGAKRVADLKRSLLRRVKYPGDVRSNL</sequence>
<dbReference type="PIRSF" id="PIRSF000138">
    <property type="entry name" value="Al-hdrx_acd_dh"/>
    <property type="match status" value="1"/>
</dbReference>
<dbReference type="InterPro" id="IPR037396">
    <property type="entry name" value="FMN_HAD"/>
</dbReference>
<feature type="binding site" evidence="7">
    <location>
        <position position="160"/>
    </location>
    <ligand>
        <name>glyoxylate</name>
        <dbReference type="ChEBI" id="CHEBI:36655"/>
    </ligand>
</feature>
<evidence type="ECO:0000256" key="6">
    <source>
        <dbReference type="PIRSR" id="PIRSR000138-1"/>
    </source>
</evidence>
<gene>
    <name evidence="9" type="ORF">M419DRAFT_4620</name>
</gene>
<feature type="binding site" evidence="7">
    <location>
        <begin position="352"/>
        <end position="353"/>
    </location>
    <ligand>
        <name>FMN</name>
        <dbReference type="ChEBI" id="CHEBI:58210"/>
    </ligand>
</feature>
<dbReference type="Gene3D" id="3.20.20.70">
    <property type="entry name" value="Aldolase class I"/>
    <property type="match status" value="1"/>
</dbReference>
<feature type="binding site" evidence="7">
    <location>
        <begin position="329"/>
        <end position="333"/>
    </location>
    <ligand>
        <name>FMN</name>
        <dbReference type="ChEBI" id="CHEBI:58210"/>
    </ligand>
</feature>
<evidence type="ECO:0000256" key="4">
    <source>
        <dbReference type="ARBA" id="ARBA00023002"/>
    </source>
</evidence>
<comment type="cofactor">
    <cofactor evidence="1">
        <name>FMN</name>
        <dbReference type="ChEBI" id="CHEBI:58210"/>
    </cofactor>
</comment>
<dbReference type="Pfam" id="PF01070">
    <property type="entry name" value="FMN_dh"/>
    <property type="match status" value="1"/>
</dbReference>
<feature type="binding site" evidence="7">
    <location>
        <position position="274"/>
    </location>
    <ligand>
        <name>FMN</name>
        <dbReference type="ChEBI" id="CHEBI:58210"/>
    </ligand>
</feature>
<reference evidence="10" key="1">
    <citation type="journal article" date="2013" name="Ind. Biotechnol.">
        <title>Comparative genomics analysis of Trichoderma reesei strains.</title>
        <authorList>
            <person name="Koike H."/>
            <person name="Aerts A."/>
            <person name="LaButti K."/>
            <person name="Grigoriev I.V."/>
            <person name="Baker S.E."/>
        </authorList>
    </citation>
    <scope>NUCLEOTIDE SEQUENCE [LARGE SCALE GENOMIC DNA]</scope>
    <source>
        <strain evidence="10">ATCC 56765 / BCRC 32924 / NRRL 11460 / Rut C-30</strain>
    </source>
</reference>
<dbReference type="PROSITE" id="PS00557">
    <property type="entry name" value="FMN_HYDROXY_ACID_DH_1"/>
    <property type="match status" value="1"/>
</dbReference>